<name>A0A6L6PHJ4_9BURK</name>
<comment type="caution">
    <text evidence="2">The sequence shown here is derived from an EMBL/GenBank/DDBJ whole genome shotgun (WGS) entry which is preliminary data.</text>
</comment>
<keyword evidence="1" id="KW-1133">Transmembrane helix</keyword>
<dbReference type="OrthoDB" id="8759306at2"/>
<keyword evidence="1" id="KW-0812">Transmembrane</keyword>
<feature type="transmembrane region" description="Helical" evidence="1">
    <location>
        <begin position="6"/>
        <end position="27"/>
    </location>
</feature>
<keyword evidence="1" id="KW-0472">Membrane</keyword>
<proteinExistence type="predicted"/>
<keyword evidence="3" id="KW-1185">Reference proteome</keyword>
<dbReference type="EMBL" id="WNKY01000011">
    <property type="protein sequence ID" value="MTV38463.1"/>
    <property type="molecule type" value="Genomic_DNA"/>
</dbReference>
<accession>A0A6L6PHJ4</accession>
<evidence type="ECO:0000313" key="2">
    <source>
        <dbReference type="EMBL" id="MTV38463.1"/>
    </source>
</evidence>
<dbReference type="AlphaFoldDB" id="A0A6L6PHJ4"/>
<dbReference type="Proteomes" id="UP000475582">
    <property type="component" value="Unassembled WGS sequence"/>
</dbReference>
<sequence>MSEPIYLLTLFMPLATIVLVFGMRFIVAIKKAKLQAEGEEAYRQIAERAVVAQEQTAAALADLQTRIIVIEKVLKQVE</sequence>
<organism evidence="2 3">
    <name type="scientific">Duganella radicis</name>
    <dbReference type="NCBI Taxonomy" id="551988"/>
    <lineage>
        <taxon>Bacteria</taxon>
        <taxon>Pseudomonadati</taxon>
        <taxon>Pseudomonadota</taxon>
        <taxon>Betaproteobacteria</taxon>
        <taxon>Burkholderiales</taxon>
        <taxon>Oxalobacteraceae</taxon>
        <taxon>Telluria group</taxon>
        <taxon>Duganella</taxon>
    </lineage>
</organism>
<evidence type="ECO:0000313" key="3">
    <source>
        <dbReference type="Proteomes" id="UP000475582"/>
    </source>
</evidence>
<dbReference type="RefSeq" id="WP_155463958.1">
    <property type="nucleotide sequence ID" value="NZ_WNKY01000011.1"/>
</dbReference>
<evidence type="ECO:0000256" key="1">
    <source>
        <dbReference type="SAM" id="Phobius"/>
    </source>
</evidence>
<gene>
    <name evidence="2" type="ORF">GM676_12835</name>
</gene>
<reference evidence="2 3" key="1">
    <citation type="submission" date="2019-11" db="EMBL/GenBank/DDBJ databases">
        <title>Type strains purchased from KCTC, JCM and DSMZ.</title>
        <authorList>
            <person name="Lu H."/>
        </authorList>
    </citation>
    <scope>NUCLEOTIDE SEQUENCE [LARGE SCALE GENOMIC DNA]</scope>
    <source>
        <strain evidence="2 3">KCTC 22382</strain>
    </source>
</reference>
<protein>
    <submittedName>
        <fullName evidence="2">Uncharacterized protein</fullName>
    </submittedName>
</protein>